<evidence type="ECO:0000313" key="26">
    <source>
        <dbReference type="Proteomes" id="UP000472265"/>
    </source>
</evidence>
<dbReference type="InterPro" id="IPR014821">
    <property type="entry name" value="Ins145_P3_rcpt"/>
</dbReference>
<keyword evidence="5 21" id="KW-0109">Calcium transport</keyword>
<evidence type="ECO:0000256" key="21">
    <source>
        <dbReference type="RuleBase" id="RU368044"/>
    </source>
</evidence>
<keyword evidence="8" id="KW-0677">Repeat</keyword>
<dbReference type="FunFam" id="2.80.10.50:FF:000002">
    <property type="entry name" value="Inositol 1,4,5-trisphosphate receptor type 2"/>
    <property type="match status" value="1"/>
</dbReference>
<dbReference type="Ensembl" id="ENSSAUT00010061712.1">
    <property type="protein sequence ID" value="ENSSAUP00010058811.1"/>
    <property type="gene ID" value="ENSSAUG00010023820.1"/>
</dbReference>
<name>A0A671Y6U1_SPAAU</name>
<evidence type="ECO:0000256" key="17">
    <source>
        <dbReference type="ARBA" id="ARBA00023329"/>
    </source>
</evidence>
<gene>
    <name evidence="25" type="primary">ITPR1</name>
    <name evidence="25" type="synonym">LOC115582679</name>
</gene>
<accession>A0A671Y6U1</accession>
<feature type="transmembrane region" description="Helical" evidence="21">
    <location>
        <begin position="2442"/>
        <end position="2465"/>
    </location>
</feature>
<keyword evidence="9 21" id="KW-0256">Endoplasmic reticulum</keyword>
<feature type="transmembrane region" description="Helical" evidence="21">
    <location>
        <begin position="2288"/>
        <end position="2315"/>
    </location>
</feature>
<feature type="transmembrane region" description="Helical" evidence="21">
    <location>
        <begin position="2174"/>
        <end position="2192"/>
    </location>
</feature>
<dbReference type="InterPro" id="IPR015925">
    <property type="entry name" value="Ryanodine_IP3_receptor"/>
</dbReference>
<feature type="transmembrane region" description="Helical" evidence="21">
    <location>
        <begin position="2204"/>
        <end position="2222"/>
    </location>
</feature>
<organism evidence="25 26">
    <name type="scientific">Sparus aurata</name>
    <name type="common">Gilthead sea bream</name>
    <dbReference type="NCBI Taxonomy" id="8175"/>
    <lineage>
        <taxon>Eukaryota</taxon>
        <taxon>Metazoa</taxon>
        <taxon>Chordata</taxon>
        <taxon>Craniata</taxon>
        <taxon>Vertebrata</taxon>
        <taxon>Euteleostomi</taxon>
        <taxon>Actinopterygii</taxon>
        <taxon>Neopterygii</taxon>
        <taxon>Teleostei</taxon>
        <taxon>Neoteleostei</taxon>
        <taxon>Acanthomorphata</taxon>
        <taxon>Eupercaria</taxon>
        <taxon>Spariformes</taxon>
        <taxon>Sparidae</taxon>
        <taxon>Sparus</taxon>
    </lineage>
</organism>
<dbReference type="SMART" id="SM00472">
    <property type="entry name" value="MIR"/>
    <property type="match status" value="4"/>
</dbReference>
<dbReference type="PROSITE" id="PS50919">
    <property type="entry name" value="MIR"/>
    <property type="match status" value="4"/>
</dbReference>
<evidence type="ECO:0000256" key="1">
    <source>
        <dbReference type="ARBA" id="ARBA00004477"/>
    </source>
</evidence>
<comment type="subcellular location">
    <subcellularLocation>
        <location evidence="2">Cytoplasmic vesicle</location>
        <location evidence="2">Secretory vesicle membrane</location>
        <topology evidence="2">Multi-pass membrane protein</topology>
    </subcellularLocation>
    <subcellularLocation>
        <location evidence="1 21">Endoplasmic reticulum membrane</location>
        <topology evidence="1 21">Multi-pass membrane protein</topology>
    </subcellularLocation>
</comment>
<keyword evidence="16 21" id="KW-0407">Ion channel</keyword>
<feature type="domain" description="MIR" evidence="24">
    <location>
        <begin position="110"/>
        <end position="164"/>
    </location>
</feature>
<keyword evidence="15 21" id="KW-1071">Ligand-gated ion channel</keyword>
<dbReference type="GO" id="GO:0070679">
    <property type="term" value="F:inositol 1,4,5 trisphosphate binding"/>
    <property type="evidence" value="ECO:0007669"/>
    <property type="project" value="UniProtKB-UniRule"/>
</dbReference>
<dbReference type="SUPFAM" id="SSF48371">
    <property type="entry name" value="ARM repeat"/>
    <property type="match status" value="1"/>
</dbReference>
<sequence>MSDKMSSFLHIGDICSLYAEGSTNGFISTLGLVDDRCVVQPDAGDLNNPPKKFRDCLFRLCPMNRYSAQKQFWKAAKPGGNTDTVLLNKLHHAADLEKKQNDSENRKLLGTVIQYGNVIQLLHLKSNKYLTVNKRLPALLEKNAMRVMLDTAGNEGSWFYIQPFYKLRSIGDSVVIGDKVVLNPVNAGQPLHASTHQLVDNPGCNEVNSVNCNTSWKIVLFMKWSDNQEIILKGGDVVRLFHAEQEKFLTCDDHRKKQYVFLRTTGRQSATSATSSKALWEIEVVQHDPCRGGAGYWNSLFRFKHLATGHYLAAEFNPEEHWTMFQGKNNRFDNRLDKVMYTLVSVPDGNDISSIFELDPTTLRGGDSLVPRNSYVRLRHLCTNTWVHSTNQPIDKEEEKPVMLRIGTSALKEDKEAFAIVPVSPAEVRDLDFANDASKVLASIAGKLEKGTITQNERRAVTKLLEDLVFFVVDIPNNGQDVLEIMVNKPNRERQKLMREQNILKQIFKLLQAPFTDSGDGPMLRLEELADQRHAPFRHICRLCYRVLRHSQQDYRKNQEYIAKQFRFMQKQIGYDVLAEDTITALLHNNRKLLEKHITAAEIDTFVSLVRKNREPRFLDYLSDLCVSMNKSIPVTQELICNAVLDPANADILIETNDSNDVSNILMPSEEDEEEVWLFWKDCNKEIRSKSIRELAQDAKEGQKEDQEVISYYRYQLNLFARMCLDRQYLAINKISGQLDVDLILRCMSDEDLPYDLRASFCRMMLHMHVDRDPQEQVTPVKYARLWSEIPSEIAIDDYDNDGTSKDEIKERFSQTMEFVENYLRDVVCQSFPFADKEKNKLTFEVVNLARNLIYFGFYNFSDLLRLTKILLAILDCVHVNTIFPFNKLEKEDESSNVMRSIHGVGELMSQVVLRGGGFLPTTSTTSTNTDAVKTQTEPEKQDILVMDTKLKIIEILQFILNVRLDYRISCLLSIFKREFDESNSQSDLSVTGAVEGPNNMPGALDFEHIEEQAEGIFGENTPLDLDDHGGRTFLRVLLHLTMHDYPPLVSRALHLLFRHFSQRQEVLQAFKQVQLLVTSQDVENYKQIKSDLDQLRSIVEKSELWVYKRQGPDEGMDAGEGLSTEPDLSPVNGDSGGTDKPKKAESTSSYNYRVVKEILLRLSRLCVQEGLTGRKSKKQQQRLLRNMGAHAVVLELLQIPYEKGEDLRMQDIMKLAHQFLQNFCAGNQQNQALLHKHINLFLNPGILEAVTMQHIFMNNFQLCSEINERVVQHFVHCIETHGRNVQYLKFLQTIVKAENKFIKKCQDIVMAELVNAGEDVLVFYNDRASFQTLVQMMRSERDRMDENSPLMYHIHLVELLAVCTEGKNVYTEIKCNSLLPLDDIVRVVTHEDCIPEVKIAYINFLNHCYVDTEVEMKEIYTSNHMWKLFENFLVDICRVCNNTSDRKHADTVLERYVTETVMGIVTTFFSSPFSDQSTSLQTRQPVFVQLLQAVFRVYHCNWLTPVQKGSVENCIKVLSDVAKGRAIAIPVDLDNQVNNLFVKSNNIVQKTAMSWRLSARNAARKDSVVTASRDYRNIIERLQDIVSALEDRLRPLVQAELSVLVDVLHRPELLFPENTDSRKKCESGGFICKLIKHTKQLLEENEERLCIKVLQTLREMMTKDRGYGEKGEALRQILVSRYYGNFHRSGGRRDSLTSFSNGPLSPVGPGKNQSEVQCHLDKEGASDLVIDLIMNTTSDRVFQESILLAIALLEGGNTTIQRSFFCRLTEDKKSEKFFRVFYDRMKLAQLEIKATVTVNTSDLGNRKRDDDKRGFMRDVREQLIEASSATKKAFNSYRREADPEDHFNAADGQPSAGDKNQDEGEMSFVIVIMQPILRFLQLLCENHNRDLQNFLRCQNNKNNYNLVCETLQFLDCICGSTTGGLGLLGLYINEKNVALINQTLESLTEYCQGPCHENQNCIATHESNGIDIIIALILNDINPLGKKRMDLVLELKNNASKLLLAIMESRHDSENAERILYNMRPKELEDNGEEEEHDAASPRNVGHNIYILAHQLARHNKELSIMLRPGGASGEGDEALEFYAKHTAQIEIVRQDRTMEEIVFPVPNICEFLTSESKLRVYYTTERDEQGSKINDFFLRAEDLFNEMNWQKKLRAQQVLYWCSRNMSVWSNVSFNLAVLMNLLVCFFYPLEGVDGVTLDPHLSALLWMGVFATLVIVIIMPQPLGIRALVIITILRLIFSVGLEPTLFLLGAFNVCNKIIFLISFVGNRGTFTRGYKAMVLDFEFLYHLMYLIICSLGVFVHVFFYSLLLFDLVYREETLLNVIKSVTRNGRSIVLTAVLALILVYLFSIVGYIFFKDDFILEVDRIPNTTLSEDTLLSQTCTNPSNTEERDMERTCDSLLMCIVTVLSHGLRSGGGVGDVLRKPSKEEPLFAARVIYDLLFFFMVIIIVLNLIFGVIIDTFADLRSEKQKKEEVLKTTCFICGLERDKFDNKTVTFEEHIKEEHNMWHYLFFIVLVKVKDSTEYTGPESYVAEMIKEHNLDWFPRMRAMSLVSSDAEGEQNEIRNLQEKLESTMRLVANLSGQLTELKEQVCGVTFC</sequence>
<feature type="domain" description="MIR" evidence="24">
    <location>
        <begin position="292"/>
        <end position="361"/>
    </location>
</feature>
<keyword evidence="7 21" id="KW-0812">Transmembrane</keyword>
<dbReference type="FunFam" id="1.25.10.30:FF:000001">
    <property type="entry name" value="Inositol 1,4,5-trisphosphate receptor, type 2"/>
    <property type="match status" value="1"/>
</dbReference>
<evidence type="ECO:0000313" key="25">
    <source>
        <dbReference type="Ensembl" id="ENSSAUP00010058811.1"/>
    </source>
</evidence>
<feature type="region of interest" description="Disordered" evidence="23">
    <location>
        <begin position="1111"/>
        <end position="1147"/>
    </location>
</feature>
<dbReference type="InterPro" id="IPR013662">
    <property type="entry name" value="RIH_assoc-dom"/>
</dbReference>
<keyword evidence="26" id="KW-1185">Reference proteome</keyword>
<evidence type="ECO:0000256" key="19">
    <source>
        <dbReference type="ARBA" id="ARBA00059076"/>
    </source>
</evidence>
<dbReference type="GeneTree" id="ENSGT00940000155071"/>
<dbReference type="InterPro" id="IPR035910">
    <property type="entry name" value="RyR/IP3R_RIH_dom_sf"/>
</dbReference>
<dbReference type="Pfam" id="PF08709">
    <property type="entry name" value="Ins145_P3_rec"/>
    <property type="match status" value="1"/>
</dbReference>
<dbReference type="InterPro" id="IPR016024">
    <property type="entry name" value="ARM-type_fold"/>
</dbReference>
<dbReference type="SUPFAM" id="SSF82109">
    <property type="entry name" value="MIR domain"/>
    <property type="match status" value="2"/>
</dbReference>
<comment type="function">
    <text evidence="19">Inositol 1,4,5-trisphosphate-gated calcium channel that upon inositol 1,4,5-trisphosphate binding transports calcium from the endoplasmic reticulum lumen to cytoplasm. Exists in two states; a long-lived closed state where the channel is essentially 'parked' with only very rare visits to an open state and that ligands facilitate the transition from the 'parked' state into a 'drive' mode represented by periods of bursting activity.</text>
</comment>
<keyword evidence="13 21" id="KW-0472">Membrane</keyword>
<keyword evidence="12 21" id="KW-0406">Ion transport</keyword>
<dbReference type="Gene3D" id="1.25.10.30">
    <property type="entry name" value="IP3 receptor type 1 binding core, RIH domain"/>
    <property type="match status" value="1"/>
</dbReference>
<evidence type="ECO:0000256" key="11">
    <source>
        <dbReference type="ARBA" id="ARBA00022989"/>
    </source>
</evidence>
<dbReference type="PANTHER" id="PTHR45816">
    <property type="entry name" value="MIR DOMAIN-CONTAINING PROTEIN"/>
    <property type="match status" value="1"/>
</dbReference>
<evidence type="ECO:0000256" key="23">
    <source>
        <dbReference type="SAM" id="MobiDB-lite"/>
    </source>
</evidence>
<keyword evidence="17" id="KW-0968">Cytoplasmic vesicle</keyword>
<evidence type="ECO:0000256" key="14">
    <source>
        <dbReference type="ARBA" id="ARBA00023170"/>
    </source>
</evidence>
<keyword evidence="4 21" id="KW-0813">Transport</keyword>
<evidence type="ECO:0000256" key="10">
    <source>
        <dbReference type="ARBA" id="ARBA00022837"/>
    </source>
</evidence>
<feature type="region of interest" description="Disordered" evidence="23">
    <location>
        <begin position="1695"/>
        <end position="1714"/>
    </location>
</feature>
<evidence type="ECO:0000256" key="3">
    <source>
        <dbReference type="ARBA" id="ARBA00009453"/>
    </source>
</evidence>
<evidence type="ECO:0000256" key="5">
    <source>
        <dbReference type="ARBA" id="ARBA00022568"/>
    </source>
</evidence>
<dbReference type="Gene3D" id="1.10.287.70">
    <property type="match status" value="1"/>
</dbReference>
<dbReference type="Pfam" id="PF08454">
    <property type="entry name" value="RIH_assoc"/>
    <property type="match status" value="1"/>
</dbReference>
<keyword evidence="22" id="KW-0175">Coiled coil</keyword>
<dbReference type="InterPro" id="IPR005821">
    <property type="entry name" value="Ion_trans_dom"/>
</dbReference>
<reference evidence="25" key="2">
    <citation type="submission" date="2025-08" db="UniProtKB">
        <authorList>
            <consortium name="Ensembl"/>
        </authorList>
    </citation>
    <scope>IDENTIFICATION</scope>
</reference>
<dbReference type="GO" id="GO:0030658">
    <property type="term" value="C:transport vesicle membrane"/>
    <property type="evidence" value="ECO:0007669"/>
    <property type="project" value="UniProtKB-SubCell"/>
</dbReference>
<evidence type="ECO:0000256" key="15">
    <source>
        <dbReference type="ARBA" id="ARBA00023286"/>
    </source>
</evidence>
<dbReference type="Gene3D" id="2.80.10.50">
    <property type="match status" value="2"/>
</dbReference>
<evidence type="ECO:0000256" key="2">
    <source>
        <dbReference type="ARBA" id="ARBA00004638"/>
    </source>
</evidence>
<comment type="subunit">
    <text evidence="20">Homotetramer. Interacts with CABP1. Interacts with BOK; regulates ITPR2 expression. Interacts with BCL2L10. Interacts with TRPC4. Interacts with CHGA and CHGB.</text>
</comment>
<feature type="transmembrane region" description="Helical" evidence="21">
    <location>
        <begin position="2336"/>
        <end position="2358"/>
    </location>
</feature>
<comment type="similarity">
    <text evidence="3 21">Belongs to the InsP3 receptor family.</text>
</comment>
<dbReference type="InterPro" id="IPR016093">
    <property type="entry name" value="MIR_motif"/>
</dbReference>
<evidence type="ECO:0000256" key="8">
    <source>
        <dbReference type="ARBA" id="ARBA00022737"/>
    </source>
</evidence>
<keyword evidence="10 21" id="KW-0106">Calcium</keyword>
<dbReference type="Pfam" id="PF00520">
    <property type="entry name" value="Ion_trans"/>
    <property type="match status" value="1"/>
</dbReference>
<dbReference type="InterPro" id="IPR000699">
    <property type="entry name" value="RIH_dom"/>
</dbReference>
<evidence type="ECO:0000256" key="16">
    <source>
        <dbReference type="ARBA" id="ARBA00023303"/>
    </source>
</evidence>
<feature type="domain" description="MIR" evidence="24">
    <location>
        <begin position="229"/>
        <end position="285"/>
    </location>
</feature>
<dbReference type="PANTHER" id="PTHR45816:SF2">
    <property type="entry name" value="INOSITOL 1,4,5-TRISPHOSPHATE RECEPTOR"/>
    <property type="match status" value="1"/>
</dbReference>
<dbReference type="PRINTS" id="PR00779">
    <property type="entry name" value="INSP3RECEPTR"/>
</dbReference>
<evidence type="ECO:0000256" key="13">
    <source>
        <dbReference type="ARBA" id="ARBA00023136"/>
    </source>
</evidence>
<comment type="catalytic activity">
    <reaction evidence="18">
        <text>Ca(2+)(in) = Ca(2+)(out)</text>
        <dbReference type="Rhea" id="RHEA:29671"/>
        <dbReference type="ChEBI" id="CHEBI:29108"/>
    </reaction>
</comment>
<feature type="transmembrane region" description="Helical" evidence="21">
    <location>
        <begin position="2250"/>
        <end position="2268"/>
    </location>
</feature>
<evidence type="ECO:0000259" key="24">
    <source>
        <dbReference type="PROSITE" id="PS50919"/>
    </source>
</evidence>
<dbReference type="Pfam" id="PF01365">
    <property type="entry name" value="RYDR_ITPR"/>
    <property type="match status" value="2"/>
</dbReference>
<dbReference type="InterPro" id="IPR036300">
    <property type="entry name" value="MIR_dom_sf"/>
</dbReference>
<dbReference type="GO" id="GO:0051209">
    <property type="term" value="P:release of sequestered calcium ion into cytosol"/>
    <property type="evidence" value="ECO:0007669"/>
    <property type="project" value="UniProtKB-UniRule"/>
</dbReference>
<keyword evidence="6 21" id="KW-0107">Calcium channel</keyword>
<comment type="domain">
    <text evidence="21">The ITPR1 structure has a large solenoid CY assembly built around the central helical bundle made of the C-terminal domains from four ITPR1 subunits. The solenoid scaffold includes domains responsible for binding of ligands and regulatory proteins and is connected via an allosteric nexus at the cytosolic-membrane interface to the transmembrane channel assembly. Six transmembrane helices from each subunit form the central ion-conduction pore.</text>
</comment>
<evidence type="ECO:0000256" key="20">
    <source>
        <dbReference type="ARBA" id="ARBA00061937"/>
    </source>
</evidence>
<evidence type="ECO:0000256" key="18">
    <source>
        <dbReference type="ARBA" id="ARBA00036634"/>
    </source>
</evidence>
<reference evidence="25" key="3">
    <citation type="submission" date="2025-09" db="UniProtKB">
        <authorList>
            <consortium name="Ensembl"/>
        </authorList>
    </citation>
    <scope>IDENTIFICATION</scope>
</reference>
<feature type="coiled-coil region" evidence="22">
    <location>
        <begin position="2552"/>
        <end position="2593"/>
    </location>
</feature>
<evidence type="ECO:0000256" key="7">
    <source>
        <dbReference type="ARBA" id="ARBA00022692"/>
    </source>
</evidence>
<dbReference type="GO" id="GO:0005220">
    <property type="term" value="F:inositol 1,4,5-trisphosphate-gated calcium channel activity"/>
    <property type="evidence" value="ECO:0007669"/>
    <property type="project" value="UniProtKB-UniRule"/>
</dbReference>
<keyword evidence="11 21" id="KW-1133">Transmembrane helix</keyword>
<comment type="function">
    <text evidence="21">Receptor for inositol 1,4,5-trisphosphate, a second messenger that mediates the release of intracellular calcium.</text>
</comment>
<dbReference type="InterPro" id="IPR000493">
    <property type="entry name" value="InsP3_rcpt"/>
</dbReference>
<reference evidence="25" key="1">
    <citation type="submission" date="2021-04" db="EMBL/GenBank/DDBJ databases">
        <authorList>
            <consortium name="Wellcome Sanger Institute Data Sharing"/>
        </authorList>
    </citation>
    <scope>NUCLEOTIDE SEQUENCE [LARGE SCALE GENOMIC DNA]</scope>
</reference>
<dbReference type="GO" id="GO:0005789">
    <property type="term" value="C:endoplasmic reticulum membrane"/>
    <property type="evidence" value="ECO:0007669"/>
    <property type="project" value="UniProtKB-SubCell"/>
</dbReference>
<evidence type="ECO:0000256" key="9">
    <source>
        <dbReference type="ARBA" id="ARBA00022824"/>
    </source>
</evidence>
<protein>
    <recommendedName>
        <fullName evidence="21">Inositol 1,4,5-trisphosphate receptor</fullName>
    </recommendedName>
</protein>
<dbReference type="SUPFAM" id="SSF100909">
    <property type="entry name" value="IP3 receptor type 1 binding core, domain 2"/>
    <property type="match status" value="2"/>
</dbReference>
<dbReference type="FunFam" id="2.80.10.50:FF:000005">
    <property type="entry name" value="Inositol 1,4,5-trisphosphate receptor type 2"/>
    <property type="match status" value="1"/>
</dbReference>
<evidence type="ECO:0000256" key="4">
    <source>
        <dbReference type="ARBA" id="ARBA00022448"/>
    </source>
</evidence>
<keyword evidence="14 21" id="KW-0675">Receptor</keyword>
<proteinExistence type="inferred from homology"/>
<dbReference type="Proteomes" id="UP000472265">
    <property type="component" value="Chromosome 6"/>
</dbReference>
<evidence type="ECO:0000256" key="22">
    <source>
        <dbReference type="SAM" id="Coils"/>
    </source>
</evidence>
<dbReference type="Pfam" id="PF02815">
    <property type="entry name" value="MIR"/>
    <property type="match status" value="1"/>
</dbReference>
<evidence type="ECO:0000256" key="6">
    <source>
        <dbReference type="ARBA" id="ARBA00022673"/>
    </source>
</evidence>
<feature type="domain" description="MIR" evidence="24">
    <location>
        <begin position="367"/>
        <end position="423"/>
    </location>
</feature>
<evidence type="ECO:0000256" key="12">
    <source>
        <dbReference type="ARBA" id="ARBA00023065"/>
    </source>
</evidence>